<reference evidence="1" key="1">
    <citation type="journal article" date="2021" name="Environ. Microbiol.">
        <title>Gene family expansions and transcriptome signatures uncover fungal adaptations to wood decay.</title>
        <authorList>
            <person name="Hage H."/>
            <person name="Miyauchi S."/>
            <person name="Viragh M."/>
            <person name="Drula E."/>
            <person name="Min B."/>
            <person name="Chaduli D."/>
            <person name="Navarro D."/>
            <person name="Favel A."/>
            <person name="Norest M."/>
            <person name="Lesage-Meessen L."/>
            <person name="Balint B."/>
            <person name="Merenyi Z."/>
            <person name="de Eugenio L."/>
            <person name="Morin E."/>
            <person name="Martinez A.T."/>
            <person name="Baldrian P."/>
            <person name="Stursova M."/>
            <person name="Martinez M.J."/>
            <person name="Novotny C."/>
            <person name="Magnuson J.K."/>
            <person name="Spatafora J.W."/>
            <person name="Maurice S."/>
            <person name="Pangilinan J."/>
            <person name="Andreopoulos W."/>
            <person name="LaButti K."/>
            <person name="Hundley H."/>
            <person name="Na H."/>
            <person name="Kuo A."/>
            <person name="Barry K."/>
            <person name="Lipzen A."/>
            <person name="Henrissat B."/>
            <person name="Riley R."/>
            <person name="Ahrendt S."/>
            <person name="Nagy L.G."/>
            <person name="Grigoriev I.V."/>
            <person name="Martin F."/>
            <person name="Rosso M.N."/>
        </authorList>
    </citation>
    <scope>NUCLEOTIDE SEQUENCE</scope>
    <source>
        <strain evidence="1">CBS 384.51</strain>
    </source>
</reference>
<accession>A0ACB8ULJ1</accession>
<proteinExistence type="predicted"/>
<gene>
    <name evidence="1" type="ORF">BDY19DRAFT_61740</name>
</gene>
<keyword evidence="2" id="KW-1185">Reference proteome</keyword>
<organism evidence="1 2">
    <name type="scientific">Irpex rosettiformis</name>
    <dbReference type="NCBI Taxonomy" id="378272"/>
    <lineage>
        <taxon>Eukaryota</taxon>
        <taxon>Fungi</taxon>
        <taxon>Dikarya</taxon>
        <taxon>Basidiomycota</taxon>
        <taxon>Agaricomycotina</taxon>
        <taxon>Agaricomycetes</taxon>
        <taxon>Polyporales</taxon>
        <taxon>Irpicaceae</taxon>
        <taxon>Irpex</taxon>
    </lineage>
</organism>
<dbReference type="Proteomes" id="UP001055072">
    <property type="component" value="Unassembled WGS sequence"/>
</dbReference>
<evidence type="ECO:0000313" key="2">
    <source>
        <dbReference type="Proteomes" id="UP001055072"/>
    </source>
</evidence>
<comment type="caution">
    <text evidence="1">The sequence shown here is derived from an EMBL/GenBank/DDBJ whole genome shotgun (WGS) entry which is preliminary data.</text>
</comment>
<dbReference type="EMBL" id="MU274900">
    <property type="protein sequence ID" value="KAI0095025.1"/>
    <property type="molecule type" value="Genomic_DNA"/>
</dbReference>
<name>A0ACB8ULJ1_9APHY</name>
<sequence>MGFDGTIGALLIGTVGALFLSGILATQVFMYIKFYPKDRTKFKVMVALVWILDLAHSALICVANWFYLIDNFSNQDAPKQINWSVDATVALTAITTLIVHLFFTQRVFTLSKKNLWIAGLSILLVVLRVVSALSCMAQMSKLKTWDNFRHSSEWLWTAGLSISAAADVLIAGSLIVLLRRSRTGWESMDHMIKYIVVYTIENGLLTSLFAVLSLICWVTMSTNLIFLALHFTISKLYANSLLTALNARNELQQRTHTSSGQQMSVLFPSRRFDLNRSGEHEIETIMQINVEKTVHRVTDSDRDPDAPDLRFHNSDDQTDDSVSKKDHQF</sequence>
<protein>
    <submittedName>
        <fullName evidence="1">Uncharacterized protein</fullName>
    </submittedName>
</protein>
<evidence type="ECO:0000313" key="1">
    <source>
        <dbReference type="EMBL" id="KAI0095025.1"/>
    </source>
</evidence>